<keyword evidence="5" id="KW-0812">Transmembrane</keyword>
<feature type="signal peptide" evidence="12">
    <location>
        <begin position="1"/>
        <end position="21"/>
    </location>
</feature>
<comment type="subcellular location">
    <subcellularLocation>
        <location evidence="10">Endomembrane system</location>
        <topology evidence="10">Single-pass type II membrane protein</topology>
    </subcellularLocation>
</comment>
<dbReference type="EC" id="2.4.1.-" evidence="11"/>
<evidence type="ECO:0000256" key="1">
    <source>
        <dbReference type="ARBA" id="ARBA00004877"/>
    </source>
</evidence>
<feature type="chain" id="PRO_5042151421" description="Hexosyltransferase" evidence="12">
    <location>
        <begin position="22"/>
        <end position="360"/>
    </location>
</feature>
<dbReference type="AlphaFoldDB" id="A0AAD8NF82"/>
<evidence type="ECO:0000313" key="14">
    <source>
        <dbReference type="Proteomes" id="UP001229421"/>
    </source>
</evidence>
<evidence type="ECO:0000256" key="10">
    <source>
        <dbReference type="ARBA" id="ARBA00060399"/>
    </source>
</evidence>
<name>A0AAD8NF82_TARER</name>
<comment type="similarity">
    <text evidence="2 11">Belongs to the glycosyltransferase 8 family.</text>
</comment>
<comment type="caution">
    <text evidence="13">The sequence shown here is derived from an EMBL/GenBank/DDBJ whole genome shotgun (WGS) entry which is preliminary data.</text>
</comment>
<evidence type="ECO:0000256" key="2">
    <source>
        <dbReference type="ARBA" id="ARBA00006351"/>
    </source>
</evidence>
<dbReference type="PANTHER" id="PTHR13778">
    <property type="entry name" value="GLYCOSYLTRANSFERASE 8 DOMAIN-CONTAINING PROTEIN"/>
    <property type="match status" value="1"/>
</dbReference>
<evidence type="ECO:0000313" key="13">
    <source>
        <dbReference type="EMBL" id="KAK1413775.1"/>
    </source>
</evidence>
<dbReference type="Proteomes" id="UP001229421">
    <property type="component" value="Unassembled WGS sequence"/>
</dbReference>
<dbReference type="PANTHER" id="PTHR13778:SF58">
    <property type="entry name" value="HEXOSYLTRANSFERASE"/>
    <property type="match status" value="1"/>
</dbReference>
<organism evidence="13 14">
    <name type="scientific">Tagetes erecta</name>
    <name type="common">African marigold</name>
    <dbReference type="NCBI Taxonomy" id="13708"/>
    <lineage>
        <taxon>Eukaryota</taxon>
        <taxon>Viridiplantae</taxon>
        <taxon>Streptophyta</taxon>
        <taxon>Embryophyta</taxon>
        <taxon>Tracheophyta</taxon>
        <taxon>Spermatophyta</taxon>
        <taxon>Magnoliopsida</taxon>
        <taxon>eudicotyledons</taxon>
        <taxon>Gunneridae</taxon>
        <taxon>Pentapetalae</taxon>
        <taxon>asterids</taxon>
        <taxon>campanulids</taxon>
        <taxon>Asterales</taxon>
        <taxon>Asteraceae</taxon>
        <taxon>Asteroideae</taxon>
        <taxon>Heliantheae alliance</taxon>
        <taxon>Tageteae</taxon>
        <taxon>Tagetes</taxon>
    </lineage>
</organism>
<keyword evidence="14" id="KW-1185">Reference proteome</keyword>
<reference evidence="13" key="1">
    <citation type="journal article" date="2023" name="bioRxiv">
        <title>Improved chromosome-level genome assembly for marigold (Tagetes erecta).</title>
        <authorList>
            <person name="Jiang F."/>
            <person name="Yuan L."/>
            <person name="Wang S."/>
            <person name="Wang H."/>
            <person name="Xu D."/>
            <person name="Wang A."/>
            <person name="Fan W."/>
        </authorList>
    </citation>
    <scope>NUCLEOTIDE SEQUENCE</scope>
    <source>
        <strain evidence="13">WSJ</strain>
        <tissue evidence="13">Leaf</tissue>
    </source>
</reference>
<dbReference type="Gene3D" id="3.90.550.10">
    <property type="entry name" value="Spore Coat Polysaccharide Biosynthesis Protein SpsA, Chain A"/>
    <property type="match status" value="1"/>
</dbReference>
<proteinExistence type="inferred from homology"/>
<dbReference type="InterPro" id="IPR002495">
    <property type="entry name" value="Glyco_trans_8"/>
</dbReference>
<evidence type="ECO:0000256" key="3">
    <source>
        <dbReference type="ARBA" id="ARBA00022676"/>
    </source>
</evidence>
<evidence type="ECO:0000256" key="4">
    <source>
        <dbReference type="ARBA" id="ARBA00022679"/>
    </source>
</evidence>
<keyword evidence="12" id="KW-0732">Signal</keyword>
<dbReference type="GO" id="GO:0016757">
    <property type="term" value="F:glycosyltransferase activity"/>
    <property type="evidence" value="ECO:0007669"/>
    <property type="project" value="UniProtKB-KW"/>
</dbReference>
<dbReference type="InterPro" id="IPR050748">
    <property type="entry name" value="Glycosyltrans_8_dom-fam"/>
</dbReference>
<dbReference type="InterPro" id="IPR029044">
    <property type="entry name" value="Nucleotide-diphossugar_trans"/>
</dbReference>
<accession>A0AAD8NF82</accession>
<dbReference type="SUPFAM" id="SSF53448">
    <property type="entry name" value="Nucleotide-diphospho-sugar transferases"/>
    <property type="match status" value="1"/>
</dbReference>
<dbReference type="FunFam" id="3.90.550.10:FF:000024">
    <property type="entry name" value="Hexosyltransferase"/>
    <property type="match status" value="1"/>
</dbReference>
<keyword evidence="8" id="KW-0472">Membrane</keyword>
<evidence type="ECO:0000256" key="9">
    <source>
        <dbReference type="ARBA" id="ARBA00023180"/>
    </source>
</evidence>
<evidence type="ECO:0000256" key="5">
    <source>
        <dbReference type="ARBA" id="ARBA00022692"/>
    </source>
</evidence>
<dbReference type="EMBL" id="JAUHHV010000009">
    <property type="protein sequence ID" value="KAK1413775.1"/>
    <property type="molecule type" value="Genomic_DNA"/>
</dbReference>
<dbReference type="GO" id="GO:0005794">
    <property type="term" value="C:Golgi apparatus"/>
    <property type="evidence" value="ECO:0007669"/>
    <property type="project" value="TreeGrafter"/>
</dbReference>
<evidence type="ECO:0000256" key="6">
    <source>
        <dbReference type="ARBA" id="ARBA00022968"/>
    </source>
</evidence>
<keyword evidence="9" id="KW-0325">Glycoprotein</keyword>
<evidence type="ECO:0000256" key="8">
    <source>
        <dbReference type="ARBA" id="ARBA00023136"/>
    </source>
</evidence>
<comment type="pathway">
    <text evidence="1">Glycan metabolism; pectin biosynthesis.</text>
</comment>
<keyword evidence="7" id="KW-1133">Transmembrane helix</keyword>
<keyword evidence="4" id="KW-0808">Transferase</keyword>
<evidence type="ECO:0000256" key="11">
    <source>
        <dbReference type="RuleBase" id="RU362027"/>
    </source>
</evidence>
<gene>
    <name evidence="13" type="ORF">QVD17_35558</name>
</gene>
<keyword evidence="6" id="KW-0735">Signal-anchor</keyword>
<evidence type="ECO:0000256" key="7">
    <source>
        <dbReference type="ARBA" id="ARBA00022989"/>
    </source>
</evidence>
<protein>
    <recommendedName>
        <fullName evidence="11">Hexosyltransferase</fullName>
        <ecNumber evidence="11">2.4.1.-</ecNumber>
    </recommendedName>
</protein>
<keyword evidence="3" id="KW-0328">Glycosyltransferase</keyword>
<evidence type="ECO:0000256" key="12">
    <source>
        <dbReference type="SAM" id="SignalP"/>
    </source>
</evidence>
<sequence length="360" mass="41781">MFHFRFNFFIIFISLPSLCLGIRSFPTTDDVISDDLFGFTESPEYRNGEHCSRSSDTVHVAMTLDSEYLRGSIAAVHSVLRHTSCPENIFFHFIAAEFDPASPRVLTRLVRNIFSSLNFKVYIFREDTVINLISSSIRVALENPLNYARNYLGDILHPNINRVIYLDSDVVLVDDIKKLWNITLHHNRVIGAPEYCHTNFTTYFTDTFWSDPVLTRRFGSGSRPGSEPCYFNTGVMVMDLKKWRMGNYRRKIEKWMEIQRKKRIYELGSLPPFLLVFAGDIEAIDHRWNQHGLGGDNVKGSCRKLHSGPVSLLHWSGKGKPWVRYDENRPCPLDRVWKPYDLYKGGRSQPLDFFHLVLVF</sequence>
<dbReference type="Pfam" id="PF01501">
    <property type="entry name" value="Glyco_transf_8"/>
    <property type="match status" value="1"/>
</dbReference>